<dbReference type="Proteomes" id="UP001140949">
    <property type="component" value="Unassembled WGS sequence"/>
</dbReference>
<reference evidence="2" key="2">
    <citation type="submission" date="2023-04" db="EMBL/GenBank/DDBJ databases">
        <authorList>
            <person name="Bruccoleri R.E."/>
            <person name="Oakeley E.J."/>
            <person name="Faust A.-M."/>
            <person name="Dessus-Babus S."/>
            <person name="Altorfer M."/>
            <person name="Burckhardt D."/>
            <person name="Oertli M."/>
            <person name="Naumann U."/>
            <person name="Petersen F."/>
            <person name="Wong J."/>
        </authorList>
    </citation>
    <scope>NUCLEOTIDE SEQUENCE</scope>
    <source>
        <strain evidence="2">GSM-AAB239-AS_SAM_17_03QT</strain>
        <tissue evidence="2">Leaf</tissue>
    </source>
</reference>
<comment type="caution">
    <text evidence="2">The sequence shown here is derived from an EMBL/GenBank/DDBJ whole genome shotgun (WGS) entry which is preliminary data.</text>
</comment>
<keyword evidence="3" id="KW-1185">Reference proteome</keyword>
<reference evidence="2" key="1">
    <citation type="journal article" date="2023" name="GigaByte">
        <title>Genome assembly of the bearded iris, Iris pallida Lam.</title>
        <authorList>
            <person name="Bruccoleri R.E."/>
            <person name="Oakeley E.J."/>
            <person name="Faust A.M.E."/>
            <person name="Altorfer M."/>
            <person name="Dessus-Babus S."/>
            <person name="Burckhardt D."/>
            <person name="Oertli M."/>
            <person name="Naumann U."/>
            <person name="Petersen F."/>
            <person name="Wong J."/>
        </authorList>
    </citation>
    <scope>NUCLEOTIDE SEQUENCE</scope>
    <source>
        <strain evidence="2">GSM-AAB239-AS_SAM_17_03QT</strain>
    </source>
</reference>
<evidence type="ECO:0000313" key="3">
    <source>
        <dbReference type="Proteomes" id="UP001140949"/>
    </source>
</evidence>
<feature type="region of interest" description="Disordered" evidence="1">
    <location>
        <begin position="1"/>
        <end position="29"/>
    </location>
</feature>
<sequence>MNEKRAVKKEIEREREREREGKARRFPSMEARTQLTKQLGRRRGLIKLCEAASGRGWLPSTMVAVRTSQI</sequence>
<organism evidence="2 3">
    <name type="scientific">Iris pallida</name>
    <name type="common">Sweet iris</name>
    <dbReference type="NCBI Taxonomy" id="29817"/>
    <lineage>
        <taxon>Eukaryota</taxon>
        <taxon>Viridiplantae</taxon>
        <taxon>Streptophyta</taxon>
        <taxon>Embryophyta</taxon>
        <taxon>Tracheophyta</taxon>
        <taxon>Spermatophyta</taxon>
        <taxon>Magnoliopsida</taxon>
        <taxon>Liliopsida</taxon>
        <taxon>Asparagales</taxon>
        <taxon>Iridaceae</taxon>
        <taxon>Iridoideae</taxon>
        <taxon>Irideae</taxon>
        <taxon>Iris</taxon>
    </lineage>
</organism>
<name>A0AAX6IGK6_IRIPA</name>
<dbReference type="AlphaFoldDB" id="A0AAX6IGK6"/>
<accession>A0AAX6IGK6</accession>
<dbReference type="EMBL" id="JANAVB010001850">
    <property type="protein sequence ID" value="KAJ6852151.1"/>
    <property type="molecule type" value="Genomic_DNA"/>
</dbReference>
<protein>
    <submittedName>
        <fullName evidence="2">Uncharacterized protein</fullName>
    </submittedName>
</protein>
<evidence type="ECO:0000313" key="2">
    <source>
        <dbReference type="EMBL" id="KAJ6852151.1"/>
    </source>
</evidence>
<evidence type="ECO:0000256" key="1">
    <source>
        <dbReference type="SAM" id="MobiDB-lite"/>
    </source>
</evidence>
<feature type="compositionally biased region" description="Basic and acidic residues" evidence="1">
    <location>
        <begin position="1"/>
        <end position="23"/>
    </location>
</feature>
<proteinExistence type="predicted"/>
<gene>
    <name evidence="2" type="ORF">M6B38_256815</name>
</gene>